<dbReference type="AlphaFoldDB" id="A0AAW5BSY8"/>
<dbReference type="SUPFAM" id="SSF52540">
    <property type="entry name" value="P-loop containing nucleoside triphosphate hydrolases"/>
    <property type="match status" value="1"/>
</dbReference>
<dbReference type="Gene3D" id="3.90.320.10">
    <property type="match status" value="1"/>
</dbReference>
<comment type="catalytic activity">
    <reaction evidence="14">
        <text>ATP + H2O = ADP + phosphate + H(+)</text>
        <dbReference type="Rhea" id="RHEA:13065"/>
        <dbReference type="ChEBI" id="CHEBI:15377"/>
        <dbReference type="ChEBI" id="CHEBI:15378"/>
        <dbReference type="ChEBI" id="CHEBI:30616"/>
        <dbReference type="ChEBI" id="CHEBI:43474"/>
        <dbReference type="ChEBI" id="CHEBI:456216"/>
        <dbReference type="EC" id="5.6.2.4"/>
    </reaction>
</comment>
<evidence type="ECO:0000256" key="1">
    <source>
        <dbReference type="ARBA" id="ARBA00009922"/>
    </source>
</evidence>
<dbReference type="GO" id="GO:0003677">
    <property type="term" value="F:DNA binding"/>
    <property type="evidence" value="ECO:0007669"/>
    <property type="project" value="UniProtKB-KW"/>
</dbReference>
<accession>A0AAW5BSY8</accession>
<dbReference type="InterPro" id="IPR014017">
    <property type="entry name" value="DNA_helicase_UvrD-like_C"/>
</dbReference>
<evidence type="ECO:0000256" key="7">
    <source>
        <dbReference type="ARBA" id="ARBA00022839"/>
    </source>
</evidence>
<dbReference type="GO" id="GO:0005524">
    <property type="term" value="F:ATP binding"/>
    <property type="evidence" value="ECO:0007669"/>
    <property type="project" value="UniProtKB-UniRule"/>
</dbReference>
<evidence type="ECO:0000313" key="20">
    <source>
        <dbReference type="EMBL" id="NSJ48426.1"/>
    </source>
</evidence>
<dbReference type="PANTHER" id="PTHR11070:SF2">
    <property type="entry name" value="ATP-DEPENDENT DNA HELICASE SRS2"/>
    <property type="match status" value="1"/>
</dbReference>
<dbReference type="InterPro" id="IPR038726">
    <property type="entry name" value="PDDEXK_AddAB-type"/>
</dbReference>
<dbReference type="Gene3D" id="3.40.50.300">
    <property type="entry name" value="P-loop containing nucleotide triphosphate hydrolases"/>
    <property type="match status" value="3"/>
</dbReference>
<comment type="catalytic activity">
    <reaction evidence="12">
        <text>Couples ATP hydrolysis with the unwinding of duplex DNA by translocating in the 3'-5' direction.</text>
        <dbReference type="EC" id="5.6.2.4"/>
    </reaction>
</comment>
<evidence type="ECO:0000256" key="13">
    <source>
        <dbReference type="ARBA" id="ARBA00034808"/>
    </source>
</evidence>
<dbReference type="InterPro" id="IPR011604">
    <property type="entry name" value="PDDEXK-like_dom_sf"/>
</dbReference>
<evidence type="ECO:0000256" key="6">
    <source>
        <dbReference type="ARBA" id="ARBA00022806"/>
    </source>
</evidence>
<proteinExistence type="inferred from homology"/>
<evidence type="ECO:0000256" key="4">
    <source>
        <dbReference type="ARBA" id="ARBA00022763"/>
    </source>
</evidence>
<evidence type="ECO:0000256" key="3">
    <source>
        <dbReference type="ARBA" id="ARBA00022741"/>
    </source>
</evidence>
<protein>
    <recommendedName>
        <fullName evidence="13">DNA 3'-5' helicase</fullName>
        <ecNumber evidence="13">5.6.2.4</ecNumber>
    </recommendedName>
</protein>
<keyword evidence="7" id="KW-0269">Exonuclease</keyword>
<name>A0AAW5BSY8_9FIRM</name>
<feature type="domain" description="UvrD-like helicase C-terminal" evidence="18">
    <location>
        <begin position="300"/>
        <end position="601"/>
    </location>
</feature>
<evidence type="ECO:0000256" key="9">
    <source>
        <dbReference type="ARBA" id="ARBA00023125"/>
    </source>
</evidence>
<dbReference type="EC" id="5.6.2.4" evidence="13"/>
<evidence type="ECO:0000256" key="5">
    <source>
        <dbReference type="ARBA" id="ARBA00022801"/>
    </source>
</evidence>
<keyword evidence="3 15" id="KW-0547">Nucleotide-binding</keyword>
<dbReference type="InterPro" id="IPR000212">
    <property type="entry name" value="DNA_helicase_UvrD/REP"/>
</dbReference>
<dbReference type="PROSITE" id="PS51198">
    <property type="entry name" value="UVRD_HELICASE_ATP_BIND"/>
    <property type="match status" value="1"/>
</dbReference>
<sequence>MKYTVSQENALSCRDKNLLIIACAGSGKTQVLSRRIALLVSEGVAKDSIVAFTFTDMAAGELKSRIRKELAQLKVDGKLDDASLGDMYVGTIHSFSLQLLKEIDPSYRNYDILDEERQAAIIVSHYKDFGLDVLQGQNSKIETIKRFIETLGIVYREDIDLDSLSNEDLVDAINRYKAFVTSKPQCFLSFDEIISELIRRLETNEAVQNRVQHQFTNIFVDEYQDVDDRQETLIRLLSNDGTIARVCAVGDDDQAIYRFRGASVENILTFEERYPDVEKVTLSDNFRSTHAIVEIANTAVTGLKIGRKVISGLSRRLQKTMKATHYDSTSDLFCETMAEYGDVWNCSFDTEENEAVFIADKIQELIGFPWQDGDVIRGLSLSDMAILCRSINHANAVMNELNRRNINYIVKGATGLFEHSEIRIVYGIFCLLSGSHFVEPNPERYNNFIFREETETRNLIRSLVESMNQNGKMPGADANLLFAWIAQKKNLFSHMKNPVQRERLNLGRRIYPQTLFYEMLEQLGANSNGVQWDDTILYNLGRFSELILSFEAIHQWVTPYDLGNFTYYLGYWVSKEADRVKHEDIGGQNAIQLTTVHQAKGLEWPVVFIPSLTNRRFPSSMRTRETPHLLENGECRGRPSASSNPVESKERLDEELRLWYVALTRSKKFLFLTSKVARGTKKSDFAVNIQHNYVCEDSSANFARPARIASTPPVNAEMLPTTFSDLRYYWECPYDYKLRRLMGFSPGVIESYGYGQQIHNLLALLHQRVNIESIDDAWIETQVENNFNLRYTRGAPLDAMKAAAKRILKTYLHDESDIENKVLSSEKPFEFIIGDAMISGTIDLINRVDNEQPDMVEIVDFKTGKSGDDIPKEERMELVTKQLLLYSIATEDAFGYNPKQAAAHFLYATKNHEKIYIELNDEEKDRTKKLIKNTVENIKGNRFPMCTYDVKKCGNCDFKSICCGSMR</sequence>
<keyword evidence="8 15" id="KW-0067">ATP-binding</keyword>
<evidence type="ECO:0000256" key="12">
    <source>
        <dbReference type="ARBA" id="ARBA00034617"/>
    </source>
</evidence>
<dbReference type="Pfam" id="PF12705">
    <property type="entry name" value="PDDEXK_1"/>
    <property type="match status" value="1"/>
</dbReference>
<evidence type="ECO:0000313" key="22">
    <source>
        <dbReference type="Proteomes" id="UP001299608"/>
    </source>
</evidence>
<evidence type="ECO:0000256" key="14">
    <source>
        <dbReference type="ARBA" id="ARBA00048988"/>
    </source>
</evidence>
<dbReference type="InterPro" id="IPR013986">
    <property type="entry name" value="DExx_box_DNA_helicase_dom_sf"/>
</dbReference>
<evidence type="ECO:0000256" key="15">
    <source>
        <dbReference type="PROSITE-ProRule" id="PRU00560"/>
    </source>
</evidence>
<dbReference type="Pfam" id="PF00580">
    <property type="entry name" value="UvrD-helicase"/>
    <property type="match status" value="1"/>
</dbReference>
<feature type="domain" description="UvrD-like helicase ATP-binding" evidence="17">
    <location>
        <begin position="1"/>
        <end position="289"/>
    </location>
</feature>
<dbReference type="Gene3D" id="1.10.10.160">
    <property type="match status" value="1"/>
</dbReference>
<reference evidence="20" key="2">
    <citation type="submission" date="2020-02" db="EMBL/GenBank/DDBJ databases">
        <authorList>
            <person name="Littmann E."/>
            <person name="Sorbara M."/>
        </authorList>
    </citation>
    <scope>NUCLEOTIDE SEQUENCE</scope>
    <source>
        <strain evidence="20">MSK.1.17</strain>
    </source>
</reference>
<evidence type="ECO:0000313" key="19">
    <source>
        <dbReference type="EMBL" id="MCG4743919.1"/>
    </source>
</evidence>
<feature type="compositionally biased region" description="Basic and acidic residues" evidence="16">
    <location>
        <begin position="622"/>
        <end position="637"/>
    </location>
</feature>
<reference evidence="20 21" key="1">
    <citation type="journal article" date="2020" name="Cell Host Microbe">
        <title>Functional and Genomic Variation between Human-Derived Isolates of Lachnospiraceae Reveals Inter- and Intra-Species Diversity.</title>
        <authorList>
            <person name="Sorbara M.T."/>
            <person name="Littmann E.R."/>
            <person name="Fontana E."/>
            <person name="Moody T.U."/>
            <person name="Kohout C.E."/>
            <person name="Gjonbalaj M."/>
            <person name="Eaton V."/>
            <person name="Seok R."/>
            <person name="Leiner I.M."/>
            <person name="Pamer E.G."/>
        </authorList>
    </citation>
    <scope>NUCLEOTIDE SEQUENCE [LARGE SCALE GENOMIC DNA]</scope>
    <source>
        <strain evidence="20 21">MSK.1.17</strain>
    </source>
</reference>
<evidence type="ECO:0000256" key="11">
    <source>
        <dbReference type="ARBA" id="ARBA00023235"/>
    </source>
</evidence>
<evidence type="ECO:0000256" key="16">
    <source>
        <dbReference type="SAM" id="MobiDB-lite"/>
    </source>
</evidence>
<keyword evidence="10" id="KW-0234">DNA repair</keyword>
<dbReference type="RefSeq" id="WP_165641812.1">
    <property type="nucleotide sequence ID" value="NZ_JAAITT010000007.1"/>
</dbReference>
<gene>
    <name evidence="20" type="ORF">G5B36_06900</name>
    <name evidence="19" type="ORF">L0N08_00670</name>
</gene>
<dbReference type="GO" id="GO:0000725">
    <property type="term" value="P:recombinational repair"/>
    <property type="evidence" value="ECO:0007669"/>
    <property type="project" value="TreeGrafter"/>
</dbReference>
<keyword evidence="21" id="KW-1185">Reference proteome</keyword>
<dbReference type="InterPro" id="IPR014016">
    <property type="entry name" value="UvrD-like_ATP-bd"/>
</dbReference>
<evidence type="ECO:0000259" key="17">
    <source>
        <dbReference type="PROSITE" id="PS51198"/>
    </source>
</evidence>
<feature type="region of interest" description="Disordered" evidence="16">
    <location>
        <begin position="619"/>
        <end position="648"/>
    </location>
</feature>
<dbReference type="Proteomes" id="UP000669239">
    <property type="component" value="Unassembled WGS sequence"/>
</dbReference>
<keyword evidence="6 15" id="KW-0347">Helicase</keyword>
<evidence type="ECO:0000259" key="18">
    <source>
        <dbReference type="PROSITE" id="PS51217"/>
    </source>
</evidence>
<evidence type="ECO:0000313" key="21">
    <source>
        <dbReference type="Proteomes" id="UP000669239"/>
    </source>
</evidence>
<keyword evidence="11" id="KW-0413">Isomerase</keyword>
<dbReference type="GO" id="GO:0043138">
    <property type="term" value="F:3'-5' DNA helicase activity"/>
    <property type="evidence" value="ECO:0007669"/>
    <property type="project" value="UniProtKB-EC"/>
</dbReference>
<organism evidence="19 22">
    <name type="scientific">Enterocloster aldenensis</name>
    <dbReference type="NCBI Taxonomy" id="358742"/>
    <lineage>
        <taxon>Bacteria</taxon>
        <taxon>Bacillati</taxon>
        <taxon>Bacillota</taxon>
        <taxon>Clostridia</taxon>
        <taxon>Lachnospirales</taxon>
        <taxon>Lachnospiraceae</taxon>
        <taxon>Enterocloster</taxon>
    </lineage>
</organism>
<evidence type="ECO:0000256" key="8">
    <source>
        <dbReference type="ARBA" id="ARBA00022840"/>
    </source>
</evidence>
<keyword evidence="9" id="KW-0238">DNA-binding</keyword>
<feature type="binding site" evidence="15">
    <location>
        <begin position="22"/>
        <end position="29"/>
    </location>
    <ligand>
        <name>ATP</name>
        <dbReference type="ChEBI" id="CHEBI:30616"/>
    </ligand>
</feature>
<dbReference type="Proteomes" id="UP001299608">
    <property type="component" value="Unassembled WGS sequence"/>
</dbReference>
<dbReference type="GO" id="GO:0004527">
    <property type="term" value="F:exonuclease activity"/>
    <property type="evidence" value="ECO:0007669"/>
    <property type="project" value="UniProtKB-KW"/>
</dbReference>
<dbReference type="PROSITE" id="PS51217">
    <property type="entry name" value="UVRD_HELICASE_CTER"/>
    <property type="match status" value="1"/>
</dbReference>
<comment type="caution">
    <text evidence="19">The sequence shown here is derived from an EMBL/GenBank/DDBJ whole genome shotgun (WGS) entry which is preliminary data.</text>
</comment>
<evidence type="ECO:0000256" key="2">
    <source>
        <dbReference type="ARBA" id="ARBA00022722"/>
    </source>
</evidence>
<dbReference type="EMBL" id="JAAITT010000007">
    <property type="protein sequence ID" value="NSJ48426.1"/>
    <property type="molecule type" value="Genomic_DNA"/>
</dbReference>
<reference evidence="19" key="3">
    <citation type="submission" date="2022-01" db="EMBL/GenBank/DDBJ databases">
        <title>Collection of gut derived symbiotic bacterial strains cultured from healthy donors.</title>
        <authorList>
            <person name="Lin H."/>
            <person name="Kohout C."/>
            <person name="Waligurski E."/>
            <person name="Pamer E.G."/>
        </authorList>
    </citation>
    <scope>NUCLEOTIDE SEQUENCE</scope>
    <source>
        <strain evidence="19">DFI.6.55</strain>
    </source>
</reference>
<dbReference type="EMBL" id="JAKNGE010000001">
    <property type="protein sequence ID" value="MCG4743919.1"/>
    <property type="molecule type" value="Genomic_DNA"/>
</dbReference>
<keyword evidence="2" id="KW-0540">Nuclease</keyword>
<dbReference type="CDD" id="cd17932">
    <property type="entry name" value="DEXQc_UvrD"/>
    <property type="match status" value="1"/>
</dbReference>
<evidence type="ECO:0000256" key="10">
    <source>
        <dbReference type="ARBA" id="ARBA00023204"/>
    </source>
</evidence>
<dbReference type="InterPro" id="IPR027417">
    <property type="entry name" value="P-loop_NTPase"/>
</dbReference>
<keyword evidence="4" id="KW-0227">DNA damage</keyword>
<dbReference type="Pfam" id="PF13361">
    <property type="entry name" value="UvrD_C"/>
    <property type="match status" value="1"/>
</dbReference>
<keyword evidence="5 15" id="KW-0378">Hydrolase</keyword>
<comment type="similarity">
    <text evidence="1">Belongs to the helicase family. UvrD subfamily.</text>
</comment>
<dbReference type="PANTHER" id="PTHR11070">
    <property type="entry name" value="UVRD / RECB / PCRA DNA HELICASE FAMILY MEMBER"/>
    <property type="match status" value="1"/>
</dbReference>